<dbReference type="PROSITE" id="PS50026">
    <property type="entry name" value="EGF_3"/>
    <property type="match status" value="3"/>
</dbReference>
<dbReference type="PANTHER" id="PTHR24033">
    <property type="entry name" value="EGF-LIKE DOMAIN-CONTAINING PROTEIN"/>
    <property type="match status" value="1"/>
</dbReference>
<dbReference type="Gene3D" id="2.10.25.10">
    <property type="entry name" value="Laminin"/>
    <property type="match status" value="2"/>
</dbReference>
<keyword evidence="3" id="KW-0677">Repeat</keyword>
<evidence type="ECO:0000256" key="1">
    <source>
        <dbReference type="ARBA" id="ARBA00022536"/>
    </source>
</evidence>
<feature type="domain" description="EGF-like" evidence="9">
    <location>
        <begin position="260"/>
        <end position="296"/>
    </location>
</feature>
<gene>
    <name evidence="10" type="ORF">AB6A40_001632</name>
</gene>
<evidence type="ECO:0000313" key="11">
    <source>
        <dbReference type="Proteomes" id="UP001608902"/>
    </source>
</evidence>
<dbReference type="PANTHER" id="PTHR24033:SF151">
    <property type="entry name" value="NOTCH 2"/>
    <property type="match status" value="1"/>
</dbReference>
<keyword evidence="7" id="KW-0472">Membrane</keyword>
<evidence type="ECO:0000256" key="6">
    <source>
        <dbReference type="SAM" id="MobiDB-lite"/>
    </source>
</evidence>
<dbReference type="SMART" id="SM00200">
    <property type="entry name" value="SEA"/>
    <property type="match status" value="1"/>
</dbReference>
<comment type="caution">
    <text evidence="5">Lacks conserved residue(s) required for the propagation of feature annotation.</text>
</comment>
<keyword evidence="7" id="KW-1133">Transmembrane helix</keyword>
<keyword evidence="4 5" id="KW-1015">Disulfide bond</keyword>
<dbReference type="PROSITE" id="PS01187">
    <property type="entry name" value="EGF_CA"/>
    <property type="match status" value="1"/>
</dbReference>
<feature type="domain" description="SEA" evidence="8">
    <location>
        <begin position="133"/>
        <end position="263"/>
    </location>
</feature>
<dbReference type="EMBL" id="JBGFUD010000624">
    <property type="protein sequence ID" value="MFH4974923.1"/>
    <property type="molecule type" value="Genomic_DNA"/>
</dbReference>
<dbReference type="Pfam" id="PF25478">
    <property type="entry name" value="EGF_Mua-3"/>
    <property type="match status" value="1"/>
</dbReference>
<dbReference type="InterPro" id="IPR001881">
    <property type="entry name" value="EGF-like_Ca-bd_dom"/>
</dbReference>
<evidence type="ECO:0000256" key="2">
    <source>
        <dbReference type="ARBA" id="ARBA00022729"/>
    </source>
</evidence>
<evidence type="ECO:0000313" key="10">
    <source>
        <dbReference type="EMBL" id="MFH4974923.1"/>
    </source>
</evidence>
<dbReference type="PROSITE" id="PS50024">
    <property type="entry name" value="SEA"/>
    <property type="match status" value="1"/>
</dbReference>
<feature type="disulfide bond" evidence="5">
    <location>
        <begin position="487"/>
        <end position="496"/>
    </location>
</feature>
<reference evidence="10 11" key="1">
    <citation type="submission" date="2024-08" db="EMBL/GenBank/DDBJ databases">
        <title>Gnathostoma spinigerum genome.</title>
        <authorList>
            <person name="Gonzalez-Bertolin B."/>
            <person name="Monzon S."/>
            <person name="Zaballos A."/>
            <person name="Jimenez P."/>
            <person name="Dekumyoy P."/>
            <person name="Varona S."/>
            <person name="Cuesta I."/>
            <person name="Sumanam S."/>
            <person name="Adisakwattana P."/>
            <person name="Gasser R.B."/>
            <person name="Hernandez-Gonzalez A."/>
            <person name="Young N.D."/>
            <person name="Perteguer M.J."/>
        </authorList>
    </citation>
    <scope>NUCLEOTIDE SEQUENCE [LARGE SCALE GENOMIC DNA]</scope>
    <source>
        <strain evidence="10">AL3</strain>
        <tissue evidence="10">Liver</tissue>
    </source>
</reference>
<feature type="domain" description="EGF-like" evidence="9">
    <location>
        <begin position="417"/>
        <end position="461"/>
    </location>
</feature>
<dbReference type="InterPro" id="IPR049883">
    <property type="entry name" value="NOTCH1_EGF-like"/>
</dbReference>
<organism evidence="10 11">
    <name type="scientific">Gnathostoma spinigerum</name>
    <dbReference type="NCBI Taxonomy" id="75299"/>
    <lineage>
        <taxon>Eukaryota</taxon>
        <taxon>Metazoa</taxon>
        <taxon>Ecdysozoa</taxon>
        <taxon>Nematoda</taxon>
        <taxon>Chromadorea</taxon>
        <taxon>Rhabditida</taxon>
        <taxon>Spirurina</taxon>
        <taxon>Gnathostomatomorpha</taxon>
        <taxon>Gnathostomatoidea</taxon>
        <taxon>Gnathostomatidae</taxon>
        <taxon>Gnathostoma</taxon>
    </lineage>
</organism>
<dbReference type="Proteomes" id="UP001608902">
    <property type="component" value="Unassembled WGS sequence"/>
</dbReference>
<feature type="disulfide bond" evidence="5">
    <location>
        <begin position="468"/>
        <end position="485"/>
    </location>
</feature>
<dbReference type="Pfam" id="PF25314">
    <property type="entry name" value="TNFR_nem"/>
    <property type="match status" value="1"/>
</dbReference>
<sequence length="791" mass="87264">MGDAVKGTPESQKYVSTGVNFITNPKVKNSTWNRGLLFNGTVDFSSPVDKCEFWSSLLDSLKATNYHLGGGSLTVSPDSSLLNPCRKDEVVITGVPCGNTYCRPELGEECIAEKLCGCPNGQKRNGTEGKCRQVESWHIPLWVIRNGSTPLEYTDSIANPQDSIHKQLVTAFEKGIQDSYDHTPLRKGFVVAEVNDIVRPSSVNKTFDRGIIYNFTTSFVRGSVETPSKVYTDLYEYIVNHNNYEVGNSEQYISPNQANPFDVCFKSDCHPHAICKSSGRTYTCECPADFRDLDVSHPGHRCIPLRGYNECEKPEDNECDVNARCIDEDYLYRCECVKPWVNAAKPGQIPGSVCQIDYCSDVNFCPANTTCKNENDKAQCVCLPGYIDIGKAATSEPQRGNTDQKNLEDVHCVKTIDVNECALGLHNCSAVAICTDLPNGYKCECPEGYTDGGSPPGRVCAALLCGLCNGHGDCVTNPETNNITCACVEGYTGEFCEVAPSSIPLLLWLLLALLFLLLTLCCCLYFCLKTRCFGGGVGHKKLAESSEGTLSIPDYWTIPRAQIKRPDQMAIAKRREDEQVANAEALSRGLYDEDYRDREARDAYGRGYDDRDGRRRYGDYYNDRGSIISGSSGSEDENIVKKVTTEVTRKEITTRRVEGQEGGTTTYKITSSTASGGGGGFDSSEMHTQSFGSRLPIETEAEQFAASSSDHYMQDGAAGGDIYTTTNKIRSREAEGGYDDYVSDDEAGIFDRTTKYTTERDYLPSADGRSGRERLRNTMLTTSTANETRYF</sequence>
<dbReference type="PROSITE" id="PS00010">
    <property type="entry name" value="ASX_HYDROXYL"/>
    <property type="match status" value="1"/>
</dbReference>
<dbReference type="AlphaFoldDB" id="A0ABD6EDK0"/>
<evidence type="ECO:0000256" key="5">
    <source>
        <dbReference type="PROSITE-ProRule" id="PRU00076"/>
    </source>
</evidence>
<dbReference type="PROSITE" id="PS01186">
    <property type="entry name" value="EGF_2"/>
    <property type="match status" value="1"/>
</dbReference>
<dbReference type="InterPro" id="IPR057353">
    <property type="entry name" value="TNFR_nem"/>
</dbReference>
<dbReference type="FunFam" id="2.10.25.10:FF:000038">
    <property type="entry name" value="Fibrillin 2"/>
    <property type="match status" value="1"/>
</dbReference>
<evidence type="ECO:0000259" key="8">
    <source>
        <dbReference type="PROSITE" id="PS50024"/>
    </source>
</evidence>
<dbReference type="CDD" id="cd00054">
    <property type="entry name" value="EGF_CA"/>
    <property type="match status" value="2"/>
</dbReference>
<evidence type="ECO:0000256" key="4">
    <source>
        <dbReference type="ARBA" id="ARBA00023157"/>
    </source>
</evidence>
<evidence type="ECO:0000259" key="9">
    <source>
        <dbReference type="PROSITE" id="PS50026"/>
    </source>
</evidence>
<dbReference type="SMART" id="SM00181">
    <property type="entry name" value="EGF"/>
    <property type="match status" value="5"/>
</dbReference>
<keyword evidence="1 5" id="KW-0245">EGF-like domain</keyword>
<keyword evidence="11" id="KW-1185">Reference proteome</keyword>
<evidence type="ECO:0000256" key="7">
    <source>
        <dbReference type="SAM" id="Phobius"/>
    </source>
</evidence>
<feature type="domain" description="EGF-like" evidence="9">
    <location>
        <begin position="466"/>
        <end position="497"/>
    </location>
</feature>
<name>A0ABD6EDK0_9BILA</name>
<dbReference type="SUPFAM" id="SSF57196">
    <property type="entry name" value="EGF/Laminin"/>
    <property type="match status" value="2"/>
</dbReference>
<protein>
    <submittedName>
        <fullName evidence="10">Uncharacterized protein</fullName>
    </submittedName>
</protein>
<feature type="region of interest" description="Disordered" evidence="6">
    <location>
        <begin position="657"/>
        <end position="680"/>
    </location>
</feature>
<keyword evidence="2" id="KW-0732">Signal</keyword>
<dbReference type="Pfam" id="PF07645">
    <property type="entry name" value="EGF_CA"/>
    <property type="match status" value="1"/>
</dbReference>
<keyword evidence="7" id="KW-0812">Transmembrane</keyword>
<dbReference type="InterPro" id="IPR018097">
    <property type="entry name" value="EGF_Ca-bd_CS"/>
</dbReference>
<accession>A0ABD6EDK0</accession>
<dbReference type="InterPro" id="IPR000152">
    <property type="entry name" value="EGF-type_Asp/Asn_hydroxyl_site"/>
</dbReference>
<comment type="caution">
    <text evidence="10">The sequence shown here is derived from an EMBL/GenBank/DDBJ whole genome shotgun (WGS) entry which is preliminary data.</text>
</comment>
<feature type="transmembrane region" description="Helical" evidence="7">
    <location>
        <begin position="505"/>
        <end position="528"/>
    </location>
</feature>
<dbReference type="InterPro" id="IPR051830">
    <property type="entry name" value="NOTCH_homolog"/>
</dbReference>
<evidence type="ECO:0000256" key="3">
    <source>
        <dbReference type="ARBA" id="ARBA00022737"/>
    </source>
</evidence>
<dbReference type="InterPro" id="IPR000742">
    <property type="entry name" value="EGF"/>
</dbReference>
<proteinExistence type="predicted"/>
<dbReference type="SMART" id="SM00179">
    <property type="entry name" value="EGF_CA"/>
    <property type="match status" value="3"/>
</dbReference>
<dbReference type="InterPro" id="IPR000082">
    <property type="entry name" value="SEA_dom"/>
</dbReference>
<dbReference type="PROSITE" id="PS00022">
    <property type="entry name" value="EGF_1"/>
    <property type="match status" value="1"/>
</dbReference>